<keyword evidence="2" id="KW-1133">Transmembrane helix</keyword>
<feature type="transmembrane region" description="Helical" evidence="2">
    <location>
        <begin position="82"/>
        <end position="100"/>
    </location>
</feature>
<dbReference type="Proteomes" id="UP000016505">
    <property type="component" value="Chromosome I"/>
</dbReference>
<protein>
    <submittedName>
        <fullName evidence="3">ATP synthase protein I</fullName>
    </submittedName>
</protein>
<dbReference type="AlphaFoldDB" id="A0A290S2I8"/>
<feature type="region of interest" description="Disordered" evidence="1">
    <location>
        <begin position="1"/>
        <end position="22"/>
    </location>
</feature>
<dbReference type="InterPro" id="IPR011744">
    <property type="entry name" value="ATPase_gene1"/>
</dbReference>
<reference evidence="3 4" key="1">
    <citation type="journal article" date="2012" name="J. Bacteriol.">
        <title>Genome sequences of type strains of seven species of the marine bacterium Pseudoalteromonas.</title>
        <authorList>
            <person name="Xie B.B."/>
            <person name="Shu Y.L."/>
            <person name="Qin Q.L."/>
            <person name="Rong J.C."/>
            <person name="Zhang X.Y."/>
            <person name="Chen X.L."/>
            <person name="Shi M."/>
            <person name="He H.L."/>
            <person name="Zhou B.C."/>
            <person name="Zhang Y.Z."/>
        </authorList>
    </citation>
    <scope>NUCLEOTIDE SEQUENCE [LARGE SCALE GENOMIC DNA]</scope>
    <source>
        <strain evidence="3 4">A 37-1-2</strain>
    </source>
</reference>
<evidence type="ECO:0000313" key="4">
    <source>
        <dbReference type="Proteomes" id="UP000016505"/>
    </source>
</evidence>
<dbReference type="OrthoDB" id="466056at2"/>
<gene>
    <name evidence="3" type="primary">atpI</name>
    <name evidence="3" type="ORF">PARC_a1748</name>
</gene>
<evidence type="ECO:0000256" key="2">
    <source>
        <dbReference type="SAM" id="Phobius"/>
    </source>
</evidence>
<dbReference type="KEGG" id="part:PARC_a1748"/>
<keyword evidence="2" id="KW-0472">Membrane</keyword>
<feature type="transmembrane region" description="Helical" evidence="2">
    <location>
        <begin position="42"/>
        <end position="70"/>
    </location>
</feature>
<evidence type="ECO:0000256" key="1">
    <source>
        <dbReference type="SAM" id="MobiDB-lite"/>
    </source>
</evidence>
<proteinExistence type="predicted"/>
<dbReference type="EMBL" id="CP011025">
    <property type="protein sequence ID" value="ATC86326.1"/>
    <property type="molecule type" value="Genomic_DNA"/>
</dbReference>
<dbReference type="NCBIfam" id="TIGR02230">
    <property type="entry name" value="ATPase_gene1"/>
    <property type="match status" value="1"/>
</dbReference>
<organism evidence="3 4">
    <name type="scientific">Pseudoalteromonas arctica A 37-1-2</name>
    <dbReference type="NCBI Taxonomy" id="1117313"/>
    <lineage>
        <taxon>Bacteria</taxon>
        <taxon>Pseudomonadati</taxon>
        <taxon>Pseudomonadota</taxon>
        <taxon>Gammaproteobacteria</taxon>
        <taxon>Alteromonadales</taxon>
        <taxon>Pseudoalteromonadaceae</taxon>
        <taxon>Pseudoalteromonas</taxon>
    </lineage>
</organism>
<name>A0A290S2I8_9GAMM</name>
<accession>A0A290S2I8</accession>
<dbReference type="Pfam" id="PF09527">
    <property type="entry name" value="ATPase_gene1"/>
    <property type="match status" value="1"/>
</dbReference>
<keyword evidence="2" id="KW-0812">Transmembrane</keyword>
<evidence type="ECO:0000313" key="3">
    <source>
        <dbReference type="EMBL" id="ATC86326.1"/>
    </source>
</evidence>
<feature type="compositionally biased region" description="Basic and acidic residues" evidence="1">
    <location>
        <begin position="1"/>
        <end position="10"/>
    </location>
</feature>
<dbReference type="RefSeq" id="WP_010552603.1">
    <property type="nucleotide sequence ID" value="NZ_CP011025.1"/>
</dbReference>
<dbReference type="InterPro" id="IPR032820">
    <property type="entry name" value="ATPase_put"/>
</dbReference>
<sequence>MTNKKDDLGSKDSQSSSSTLAEQVEIKAQRKLKARLNSHQKIWFGLGMMGLIGWSVAVPTILGASLGVYIDSYYESDHSWTLALLVAGLALGCFNAWHWMSKEDSAIHQDQHGDNQQKDDEDA</sequence>